<gene>
    <name evidence="3" type="ORF">P9847_09770</name>
</gene>
<organism evidence="3 4">
    <name type="scientific">Paenibacillus chibensis</name>
    <dbReference type="NCBI Taxonomy" id="59846"/>
    <lineage>
        <taxon>Bacteria</taxon>
        <taxon>Bacillati</taxon>
        <taxon>Bacillota</taxon>
        <taxon>Bacilli</taxon>
        <taxon>Bacillales</taxon>
        <taxon>Paenibacillaceae</taxon>
        <taxon>Paenibacillus</taxon>
    </lineage>
</organism>
<keyword evidence="1" id="KW-0732">Signal</keyword>
<keyword evidence="4" id="KW-1185">Reference proteome</keyword>
<reference evidence="3 4" key="1">
    <citation type="submission" date="2023-03" db="EMBL/GenBank/DDBJ databases">
        <title>Bacillus Genome Sequencing.</title>
        <authorList>
            <person name="Dunlap C."/>
        </authorList>
    </citation>
    <scope>NUCLEOTIDE SEQUENCE [LARGE SCALE GENOMIC DNA]</scope>
    <source>
        <strain evidence="3 4">NRS-52</strain>
    </source>
</reference>
<evidence type="ECO:0000313" key="3">
    <source>
        <dbReference type="EMBL" id="MED5017588.1"/>
    </source>
</evidence>
<dbReference type="SUPFAM" id="SSF55383">
    <property type="entry name" value="Copper amine oxidase, domain N"/>
    <property type="match status" value="1"/>
</dbReference>
<proteinExistence type="predicted"/>
<dbReference type="Pfam" id="PF07833">
    <property type="entry name" value="Cu_amine_oxidN1"/>
    <property type="match status" value="1"/>
</dbReference>
<feature type="chain" id="PRO_5045805252" evidence="1">
    <location>
        <begin position="28"/>
        <end position="283"/>
    </location>
</feature>
<evidence type="ECO:0000259" key="2">
    <source>
        <dbReference type="Pfam" id="PF07833"/>
    </source>
</evidence>
<dbReference type="Proteomes" id="UP001343257">
    <property type="component" value="Unassembled WGS sequence"/>
</dbReference>
<evidence type="ECO:0000313" key="4">
    <source>
        <dbReference type="Proteomes" id="UP001343257"/>
    </source>
</evidence>
<comment type="caution">
    <text evidence="3">The sequence shown here is derived from an EMBL/GenBank/DDBJ whole genome shotgun (WGS) entry which is preliminary data.</text>
</comment>
<accession>A0ABU6PRU7</accession>
<protein>
    <submittedName>
        <fullName evidence="3">Stalk domain-containing protein</fullName>
    </submittedName>
</protein>
<name>A0ABU6PRU7_9BACL</name>
<evidence type="ECO:0000256" key="1">
    <source>
        <dbReference type="SAM" id="SignalP"/>
    </source>
</evidence>
<dbReference type="InterPro" id="IPR036582">
    <property type="entry name" value="Mao_N_sf"/>
</dbReference>
<dbReference type="EMBL" id="JARTLD010000025">
    <property type="protein sequence ID" value="MED5017588.1"/>
    <property type="molecule type" value="Genomic_DNA"/>
</dbReference>
<feature type="domain" description="Copper amine oxidase-like N-terminal" evidence="2">
    <location>
        <begin position="16"/>
        <end position="79"/>
    </location>
</feature>
<feature type="signal peptide" evidence="1">
    <location>
        <begin position="1"/>
        <end position="27"/>
    </location>
</feature>
<sequence length="283" mass="30718">MTYKKWIIAASAAAVVIISGTSIMAMAKPNPIQIVLNGTELVTAKAAQKVDGVVMLPMKEFGKLFGKEVSYDEKTNTVAVNDKAGVKIAESEEKTIQITGNQTETGTYDHLKIKTPIFSRSLPGYNVTNPSYAPWIEFKDVTGDGEPEVVVILTTGYGTGVYQSNALVYNAHGDQILVEDALTALMKRFKGTYTDKALDVSLDDKHYTLPQDLMFSGGDSHGFKPGIGSVMQFAVKDGKLSVTTGVQVSPAEFVGDIKLTYIYKDGLLQAGDASFEFYPEYRP</sequence>
<dbReference type="InterPro" id="IPR012854">
    <property type="entry name" value="Cu_amine_oxidase-like_N"/>
</dbReference>
<dbReference type="RefSeq" id="WP_328277350.1">
    <property type="nucleotide sequence ID" value="NZ_JARTLD010000025.1"/>
</dbReference>